<keyword evidence="2" id="KW-1185">Reference proteome</keyword>
<dbReference type="Proteomes" id="UP001385951">
    <property type="component" value="Unassembled WGS sequence"/>
</dbReference>
<dbReference type="AlphaFoldDB" id="A0AAW0G6I1"/>
<evidence type="ECO:0000313" key="1">
    <source>
        <dbReference type="EMBL" id="KAK7689070.1"/>
    </source>
</evidence>
<sequence>MWHELKLSTVGVHPTIFCSGCVSEYYDRFGLDLLPEARRWTPSPTKATLYCQRAQDSNVLAEHGRAIIVGIDCGVGHVPSGKKLTVIHWSQCDRKPFICEYLSWITGFPTDTTEREYNRDDDGFQLCILRTNVDDDIDIDLPDTNRFILVIVSSSCEHVARYEDLNGSLSTPCLMIIACSGGESVVLWPLNDLNEI</sequence>
<protein>
    <submittedName>
        <fullName evidence="1">Uncharacterized protein</fullName>
    </submittedName>
</protein>
<organism evidence="1 2">
    <name type="scientific">Cerrena zonata</name>
    <dbReference type="NCBI Taxonomy" id="2478898"/>
    <lineage>
        <taxon>Eukaryota</taxon>
        <taxon>Fungi</taxon>
        <taxon>Dikarya</taxon>
        <taxon>Basidiomycota</taxon>
        <taxon>Agaricomycotina</taxon>
        <taxon>Agaricomycetes</taxon>
        <taxon>Polyporales</taxon>
        <taxon>Cerrenaceae</taxon>
        <taxon>Cerrena</taxon>
    </lineage>
</organism>
<gene>
    <name evidence="1" type="ORF">QCA50_007761</name>
</gene>
<comment type="caution">
    <text evidence="1">The sequence shown here is derived from an EMBL/GenBank/DDBJ whole genome shotgun (WGS) entry which is preliminary data.</text>
</comment>
<accession>A0AAW0G6I1</accession>
<name>A0AAW0G6I1_9APHY</name>
<evidence type="ECO:0000313" key="2">
    <source>
        <dbReference type="Proteomes" id="UP001385951"/>
    </source>
</evidence>
<dbReference type="EMBL" id="JASBNA010000009">
    <property type="protein sequence ID" value="KAK7689070.1"/>
    <property type="molecule type" value="Genomic_DNA"/>
</dbReference>
<reference evidence="1 2" key="1">
    <citation type="submission" date="2022-09" db="EMBL/GenBank/DDBJ databases">
        <authorList>
            <person name="Palmer J.M."/>
        </authorList>
    </citation>
    <scope>NUCLEOTIDE SEQUENCE [LARGE SCALE GENOMIC DNA]</scope>
    <source>
        <strain evidence="1 2">DSM 7382</strain>
    </source>
</reference>
<proteinExistence type="predicted"/>